<dbReference type="InterPro" id="IPR058163">
    <property type="entry name" value="LysR-type_TF_proteobact-type"/>
</dbReference>
<evidence type="ECO:0000256" key="1">
    <source>
        <dbReference type="ARBA" id="ARBA00009437"/>
    </source>
</evidence>
<dbReference type="AlphaFoldDB" id="A0A024HIA9"/>
<dbReference type="GO" id="GO:0003700">
    <property type="term" value="F:DNA-binding transcription factor activity"/>
    <property type="evidence" value="ECO:0007669"/>
    <property type="project" value="InterPro"/>
</dbReference>
<dbReference type="InterPro" id="IPR000847">
    <property type="entry name" value="LysR_HTH_N"/>
</dbReference>
<evidence type="ECO:0000256" key="3">
    <source>
        <dbReference type="ARBA" id="ARBA00023125"/>
    </source>
</evidence>
<dbReference type="InterPro" id="IPR036390">
    <property type="entry name" value="WH_DNA-bd_sf"/>
</dbReference>
<dbReference type="PRINTS" id="PR00039">
    <property type="entry name" value="HTHLYSR"/>
</dbReference>
<feature type="domain" description="HTH lysR-type" evidence="5">
    <location>
        <begin position="1"/>
        <end position="59"/>
    </location>
</feature>
<protein>
    <submittedName>
        <fullName evidence="6">LysR family transcriptional regulator</fullName>
    </submittedName>
</protein>
<dbReference type="RefSeq" id="WP_043252718.1">
    <property type="nucleotide sequence ID" value="NZ_HG322950.1"/>
</dbReference>
<dbReference type="InterPro" id="IPR005119">
    <property type="entry name" value="LysR_subst-bd"/>
</dbReference>
<dbReference type="GO" id="GO:0003677">
    <property type="term" value="F:DNA binding"/>
    <property type="evidence" value="ECO:0007669"/>
    <property type="project" value="UniProtKB-KW"/>
</dbReference>
<evidence type="ECO:0000256" key="4">
    <source>
        <dbReference type="ARBA" id="ARBA00023163"/>
    </source>
</evidence>
<dbReference type="FunFam" id="1.10.10.10:FF:000001">
    <property type="entry name" value="LysR family transcriptional regulator"/>
    <property type="match status" value="1"/>
</dbReference>
<keyword evidence="4" id="KW-0804">Transcription</keyword>
<dbReference type="Gene3D" id="1.10.10.10">
    <property type="entry name" value="Winged helix-like DNA-binding domain superfamily/Winged helix DNA-binding domain"/>
    <property type="match status" value="1"/>
</dbReference>
<dbReference type="CDD" id="cd08422">
    <property type="entry name" value="PBP2_CrgA_like"/>
    <property type="match status" value="1"/>
</dbReference>
<reference evidence="6 7" key="1">
    <citation type="submission" date="2013-03" db="EMBL/GenBank/DDBJ databases">
        <authorList>
            <person name="Linke B."/>
        </authorList>
    </citation>
    <scope>NUCLEOTIDE SEQUENCE [LARGE SCALE GENOMIC DNA]</scope>
    <source>
        <strain evidence="6 7">B13</strain>
    </source>
</reference>
<accession>A0A024HIA9</accession>
<dbReference type="PANTHER" id="PTHR30537">
    <property type="entry name" value="HTH-TYPE TRANSCRIPTIONAL REGULATOR"/>
    <property type="match status" value="1"/>
</dbReference>
<dbReference type="HOGENOM" id="CLU_039613_16_4_6"/>
<dbReference type="PANTHER" id="PTHR30537:SF80">
    <property type="entry name" value="TRANSCRIPTIONAL REGULATOR"/>
    <property type="match status" value="1"/>
</dbReference>
<evidence type="ECO:0000256" key="2">
    <source>
        <dbReference type="ARBA" id="ARBA00023015"/>
    </source>
</evidence>
<dbReference type="Pfam" id="PF03466">
    <property type="entry name" value="LysR_substrate"/>
    <property type="match status" value="1"/>
</dbReference>
<dbReference type="Pfam" id="PF00126">
    <property type="entry name" value="HTH_1"/>
    <property type="match status" value="1"/>
</dbReference>
<sequence>MDRQEAMRIFVRVVERGSFSAVARELGSSQPNISKQIRALEQALGGSLLARSTRSLSLTDEGQRYYAYCRQILAAVDAAERSFQSGREAVAGALRIASSVSFGRAQIATCLPAFLEHYPQVRVELQLSDRNEDLLGEGVDVAVRIGELRDSNLVGRSLGTLSRALLASPAYLERHGEPETPEALRQHNCLVFSQLADHHRWRLRSGERQVSVSVSGNVSSNNSEAIRELVLAGQGISLSPLWAFRADVEAGRVRLILPAWRPEALPIHVLYPPNRRQSARVLAFVEFLGEHLQQGAVLDQGR</sequence>
<dbReference type="Gene3D" id="3.40.190.290">
    <property type="match status" value="1"/>
</dbReference>
<dbReference type="PATRIC" id="fig|1301098.3.peg.2915"/>
<comment type="similarity">
    <text evidence="1">Belongs to the LysR transcriptional regulatory family.</text>
</comment>
<dbReference type="FunFam" id="3.40.190.290:FF:000001">
    <property type="entry name" value="Transcriptional regulator, LysR family"/>
    <property type="match status" value="1"/>
</dbReference>
<evidence type="ECO:0000313" key="7">
    <source>
        <dbReference type="Proteomes" id="UP000025241"/>
    </source>
</evidence>
<organism evidence="6 7">
    <name type="scientific">Pseudomonas knackmussii (strain DSM 6978 / CCUG 54928 / LMG 23759 / B13)</name>
    <dbReference type="NCBI Taxonomy" id="1301098"/>
    <lineage>
        <taxon>Bacteria</taxon>
        <taxon>Pseudomonadati</taxon>
        <taxon>Pseudomonadota</taxon>
        <taxon>Gammaproteobacteria</taxon>
        <taxon>Pseudomonadales</taxon>
        <taxon>Pseudomonadaceae</taxon>
        <taxon>Pseudomonas</taxon>
    </lineage>
</organism>
<evidence type="ECO:0000259" key="5">
    <source>
        <dbReference type="PROSITE" id="PS50931"/>
    </source>
</evidence>
<dbReference type="SUPFAM" id="SSF53850">
    <property type="entry name" value="Periplasmic binding protein-like II"/>
    <property type="match status" value="1"/>
</dbReference>
<dbReference type="STRING" id="1301098.PKB_2895"/>
<keyword evidence="7" id="KW-1185">Reference proteome</keyword>
<dbReference type="SUPFAM" id="SSF46785">
    <property type="entry name" value="Winged helix' DNA-binding domain"/>
    <property type="match status" value="1"/>
</dbReference>
<dbReference type="OrthoDB" id="9786526at2"/>
<keyword evidence="2" id="KW-0805">Transcription regulation</keyword>
<name>A0A024HIA9_PSEKB</name>
<dbReference type="Proteomes" id="UP000025241">
    <property type="component" value="Chromosome I"/>
</dbReference>
<dbReference type="PROSITE" id="PS50931">
    <property type="entry name" value="HTH_LYSR"/>
    <property type="match status" value="1"/>
</dbReference>
<evidence type="ECO:0000313" key="6">
    <source>
        <dbReference type="EMBL" id="CDF84242.1"/>
    </source>
</evidence>
<dbReference type="InterPro" id="IPR036388">
    <property type="entry name" value="WH-like_DNA-bd_sf"/>
</dbReference>
<dbReference type="KEGG" id="pkc:PKB_2895"/>
<reference evidence="6 7" key="2">
    <citation type="submission" date="2014-05" db="EMBL/GenBank/DDBJ databases">
        <title>Genome sequence of the 3-chlorobenzoate degrading bacterium Pseudomonas knackmussii B13 shows multiple evidence for horizontal gene transfer.</title>
        <authorList>
            <person name="Miyazaki R."/>
            <person name="Bertelli C."/>
            <person name="Falquet L."/>
            <person name="Robinson-Rechavi M."/>
            <person name="Gharib W."/>
            <person name="Roy S."/>
            <person name="Van der Meer J.R."/>
        </authorList>
    </citation>
    <scope>NUCLEOTIDE SEQUENCE [LARGE SCALE GENOMIC DNA]</scope>
    <source>
        <strain evidence="6 7">B13</strain>
    </source>
</reference>
<dbReference type="eggNOG" id="COG0583">
    <property type="taxonomic scope" value="Bacteria"/>
</dbReference>
<keyword evidence="3" id="KW-0238">DNA-binding</keyword>
<dbReference type="EMBL" id="HG322950">
    <property type="protein sequence ID" value="CDF84242.1"/>
    <property type="molecule type" value="Genomic_DNA"/>
</dbReference>
<gene>
    <name evidence="6" type="ORF">PKB_2895</name>
</gene>
<proteinExistence type="inferred from homology"/>